<dbReference type="SUPFAM" id="SSF88946">
    <property type="entry name" value="Sigma2 domain of RNA polymerase sigma factors"/>
    <property type="match status" value="1"/>
</dbReference>
<dbReference type="RefSeq" id="WP_087553649.1">
    <property type="nucleotide sequence ID" value="NZ_CP033133.1"/>
</dbReference>
<evidence type="ECO:0000256" key="1">
    <source>
        <dbReference type="ARBA" id="ARBA00010641"/>
    </source>
</evidence>
<keyword evidence="2" id="KW-0805">Transcription regulation</keyword>
<dbReference type="InterPro" id="IPR013249">
    <property type="entry name" value="RNA_pol_sigma70_r4_t2"/>
</dbReference>
<dbReference type="GO" id="GO:0006352">
    <property type="term" value="P:DNA-templated transcription initiation"/>
    <property type="evidence" value="ECO:0007669"/>
    <property type="project" value="InterPro"/>
</dbReference>
<dbReference type="PANTHER" id="PTHR43133">
    <property type="entry name" value="RNA POLYMERASE ECF-TYPE SIGMA FACTO"/>
    <property type="match status" value="1"/>
</dbReference>
<sequence length="162" mass="18950">MTNLVEHLYKDHHQWLYRWLSKKMPNQQYAEDIAQDTFVRLLTKKKTIIPQEPRALLLTIAKGMVSNFYRHQKIEESYLEFIASLPEEYAPSPETQLILLDAIVELDRRLNGLEPTVKQVFLLTQLEGVRQAQVSIQLNISIATVQRYIIKALHQCCFVDLN</sequence>
<evidence type="ECO:0000259" key="6">
    <source>
        <dbReference type="Pfam" id="PF08281"/>
    </source>
</evidence>
<name>A0A3G2T131_9GAMM</name>
<dbReference type="Pfam" id="PF08281">
    <property type="entry name" value="Sigma70_r4_2"/>
    <property type="match status" value="1"/>
</dbReference>
<dbReference type="NCBIfam" id="TIGR02937">
    <property type="entry name" value="sigma70-ECF"/>
    <property type="match status" value="1"/>
</dbReference>
<dbReference type="InterPro" id="IPR036388">
    <property type="entry name" value="WH-like_DNA-bd_sf"/>
</dbReference>
<dbReference type="Proteomes" id="UP000279962">
    <property type="component" value="Chromosome"/>
</dbReference>
<organism evidence="7 8">
    <name type="scientific">Acinetobacter wuhouensis</name>
    <dbReference type="NCBI Taxonomy" id="1879050"/>
    <lineage>
        <taxon>Bacteria</taxon>
        <taxon>Pseudomonadati</taxon>
        <taxon>Pseudomonadota</taxon>
        <taxon>Gammaproteobacteria</taxon>
        <taxon>Moraxellales</taxon>
        <taxon>Moraxellaceae</taxon>
        <taxon>Acinetobacter</taxon>
    </lineage>
</organism>
<accession>A0A3G2T131</accession>
<evidence type="ECO:0000256" key="2">
    <source>
        <dbReference type="ARBA" id="ARBA00023015"/>
    </source>
</evidence>
<dbReference type="SUPFAM" id="SSF88659">
    <property type="entry name" value="Sigma3 and sigma4 domains of RNA polymerase sigma factors"/>
    <property type="match status" value="1"/>
</dbReference>
<dbReference type="GO" id="GO:0016987">
    <property type="term" value="F:sigma factor activity"/>
    <property type="evidence" value="ECO:0007669"/>
    <property type="project" value="UniProtKB-KW"/>
</dbReference>
<feature type="domain" description="RNA polymerase sigma factor 70 region 4 type 2" evidence="6">
    <location>
        <begin position="104"/>
        <end position="153"/>
    </location>
</feature>
<dbReference type="InterPro" id="IPR007627">
    <property type="entry name" value="RNA_pol_sigma70_r2"/>
</dbReference>
<evidence type="ECO:0000313" key="7">
    <source>
        <dbReference type="EMBL" id="AYO53672.1"/>
    </source>
</evidence>
<keyword evidence="4" id="KW-0804">Transcription</keyword>
<feature type="domain" description="RNA polymerase sigma-70 region 2" evidence="5">
    <location>
        <begin position="8"/>
        <end position="73"/>
    </location>
</feature>
<evidence type="ECO:0000256" key="3">
    <source>
        <dbReference type="ARBA" id="ARBA00023082"/>
    </source>
</evidence>
<dbReference type="InterPro" id="IPR014284">
    <property type="entry name" value="RNA_pol_sigma-70_dom"/>
</dbReference>
<evidence type="ECO:0000259" key="5">
    <source>
        <dbReference type="Pfam" id="PF04542"/>
    </source>
</evidence>
<dbReference type="PANTHER" id="PTHR43133:SF63">
    <property type="entry name" value="RNA POLYMERASE SIGMA FACTOR FECI-RELATED"/>
    <property type="match status" value="1"/>
</dbReference>
<dbReference type="AlphaFoldDB" id="A0A3G2T131"/>
<evidence type="ECO:0000256" key="4">
    <source>
        <dbReference type="ARBA" id="ARBA00023163"/>
    </source>
</evidence>
<gene>
    <name evidence="7" type="ORF">CDG68_08540</name>
</gene>
<reference evidence="7 8" key="1">
    <citation type="submission" date="2018-10" db="EMBL/GenBank/DDBJ databases">
        <title>The complete genome of Acinetobacter wuhouensis strain WCHAW010062.</title>
        <authorList>
            <person name="Hu Y."/>
            <person name="Long H."/>
            <person name="Feng Y."/>
            <person name="Zong Z."/>
        </authorList>
    </citation>
    <scope>NUCLEOTIDE SEQUENCE [LARGE SCALE GENOMIC DNA]</scope>
    <source>
        <strain evidence="7 8">WCHAW010062</strain>
    </source>
</reference>
<dbReference type="Gene3D" id="1.10.10.10">
    <property type="entry name" value="Winged helix-like DNA-binding domain superfamily/Winged helix DNA-binding domain"/>
    <property type="match status" value="1"/>
</dbReference>
<dbReference type="InterPro" id="IPR039425">
    <property type="entry name" value="RNA_pol_sigma-70-like"/>
</dbReference>
<dbReference type="InterPro" id="IPR013325">
    <property type="entry name" value="RNA_pol_sigma_r2"/>
</dbReference>
<evidence type="ECO:0000313" key="8">
    <source>
        <dbReference type="Proteomes" id="UP000279962"/>
    </source>
</evidence>
<protein>
    <submittedName>
        <fullName evidence="7">Sigma-70 family RNA polymerase sigma factor</fullName>
    </submittedName>
</protein>
<dbReference type="InterPro" id="IPR013324">
    <property type="entry name" value="RNA_pol_sigma_r3/r4-like"/>
</dbReference>
<comment type="similarity">
    <text evidence="1">Belongs to the sigma-70 factor family. ECF subfamily.</text>
</comment>
<keyword evidence="3" id="KW-0731">Sigma factor</keyword>
<dbReference type="EMBL" id="CP033133">
    <property type="protein sequence ID" value="AYO53672.1"/>
    <property type="molecule type" value="Genomic_DNA"/>
</dbReference>
<dbReference type="GO" id="GO:0003677">
    <property type="term" value="F:DNA binding"/>
    <property type="evidence" value="ECO:0007669"/>
    <property type="project" value="InterPro"/>
</dbReference>
<dbReference type="Gene3D" id="1.10.1740.10">
    <property type="match status" value="1"/>
</dbReference>
<dbReference type="Pfam" id="PF04542">
    <property type="entry name" value="Sigma70_r2"/>
    <property type="match status" value="1"/>
</dbReference>
<proteinExistence type="inferred from homology"/>